<evidence type="ECO:0000313" key="1">
    <source>
        <dbReference type="EMBL" id="MBB6135526.1"/>
    </source>
</evidence>
<organism evidence="1 2">
    <name type="scientific">Massilia aurea</name>
    <dbReference type="NCBI Taxonomy" id="373040"/>
    <lineage>
        <taxon>Bacteria</taxon>
        <taxon>Pseudomonadati</taxon>
        <taxon>Pseudomonadota</taxon>
        <taxon>Betaproteobacteria</taxon>
        <taxon>Burkholderiales</taxon>
        <taxon>Oxalobacteraceae</taxon>
        <taxon>Telluria group</taxon>
        <taxon>Massilia</taxon>
    </lineage>
</organism>
<accession>A0A7W9X2Z6</accession>
<dbReference type="RefSeq" id="WP_183556192.1">
    <property type="nucleotide sequence ID" value="NZ_JACHBX010000004.1"/>
</dbReference>
<comment type="caution">
    <text evidence="1">The sequence shown here is derived from an EMBL/GenBank/DDBJ whole genome shotgun (WGS) entry which is preliminary data.</text>
</comment>
<protein>
    <submittedName>
        <fullName evidence="1">Uncharacterized protein</fullName>
    </submittedName>
</protein>
<reference evidence="1 2" key="1">
    <citation type="submission" date="2020-08" db="EMBL/GenBank/DDBJ databases">
        <title>The Agave Microbiome: Exploring the role of microbial communities in plant adaptations to desert environments.</title>
        <authorList>
            <person name="Partida-Martinez L.P."/>
        </authorList>
    </citation>
    <scope>NUCLEOTIDE SEQUENCE [LARGE SCALE GENOMIC DNA]</scope>
    <source>
        <strain evidence="1 2">AT3.2</strain>
    </source>
</reference>
<dbReference type="EMBL" id="JACHBX010000004">
    <property type="protein sequence ID" value="MBB6135526.1"/>
    <property type="molecule type" value="Genomic_DNA"/>
</dbReference>
<evidence type="ECO:0000313" key="2">
    <source>
        <dbReference type="Proteomes" id="UP000540787"/>
    </source>
</evidence>
<dbReference type="AlphaFoldDB" id="A0A7W9X2Z6"/>
<proteinExistence type="predicted"/>
<dbReference type="Proteomes" id="UP000540787">
    <property type="component" value="Unassembled WGS sequence"/>
</dbReference>
<gene>
    <name evidence="1" type="ORF">HD842_003693</name>
</gene>
<sequence length="101" mass="11417">MNTSITAGSASMYSDSDLITRLAAELAKQLQPTLPIEIDLWDIATIATYLKRSESVVRERMACLPDFPKAIRLPSTRSVRGQALYRAKEIIQWASRYQDKN</sequence>
<keyword evidence="2" id="KW-1185">Reference proteome</keyword>
<name>A0A7W9X2Z6_9BURK</name>